<keyword evidence="2" id="KW-1185">Reference proteome</keyword>
<sequence length="129" mass="13825">MSCSRSAAARHQVAPASDLKNSGAKDILVAAFKLHAAGVTHNDIEYLSRTIALGPPPAPVARFVGFDKAEAHDCPLVNNGVAAEDIKADIQQFGYDCLMWDCPELRILWTCLGFGGMLGCFVRVVSTAY</sequence>
<evidence type="ECO:0000313" key="2">
    <source>
        <dbReference type="Proteomes" id="UP000308197"/>
    </source>
</evidence>
<protein>
    <submittedName>
        <fullName evidence="1">Uncharacterized protein</fullName>
    </submittedName>
</protein>
<dbReference type="InParanoid" id="A0A5C3PBK3"/>
<reference evidence="1 2" key="1">
    <citation type="journal article" date="2019" name="Nat. Ecol. Evol.">
        <title>Megaphylogeny resolves global patterns of mushroom evolution.</title>
        <authorList>
            <person name="Varga T."/>
            <person name="Krizsan K."/>
            <person name="Foldi C."/>
            <person name="Dima B."/>
            <person name="Sanchez-Garcia M."/>
            <person name="Sanchez-Ramirez S."/>
            <person name="Szollosi G.J."/>
            <person name="Szarkandi J.G."/>
            <person name="Papp V."/>
            <person name="Albert L."/>
            <person name="Andreopoulos W."/>
            <person name="Angelini C."/>
            <person name="Antonin V."/>
            <person name="Barry K.W."/>
            <person name="Bougher N.L."/>
            <person name="Buchanan P."/>
            <person name="Buyck B."/>
            <person name="Bense V."/>
            <person name="Catcheside P."/>
            <person name="Chovatia M."/>
            <person name="Cooper J."/>
            <person name="Damon W."/>
            <person name="Desjardin D."/>
            <person name="Finy P."/>
            <person name="Geml J."/>
            <person name="Haridas S."/>
            <person name="Hughes K."/>
            <person name="Justo A."/>
            <person name="Karasinski D."/>
            <person name="Kautmanova I."/>
            <person name="Kiss B."/>
            <person name="Kocsube S."/>
            <person name="Kotiranta H."/>
            <person name="LaButti K.M."/>
            <person name="Lechner B.E."/>
            <person name="Liimatainen K."/>
            <person name="Lipzen A."/>
            <person name="Lukacs Z."/>
            <person name="Mihaltcheva S."/>
            <person name="Morgado L.N."/>
            <person name="Niskanen T."/>
            <person name="Noordeloos M.E."/>
            <person name="Ohm R.A."/>
            <person name="Ortiz-Santana B."/>
            <person name="Ovrebo C."/>
            <person name="Racz N."/>
            <person name="Riley R."/>
            <person name="Savchenko A."/>
            <person name="Shiryaev A."/>
            <person name="Soop K."/>
            <person name="Spirin V."/>
            <person name="Szebenyi C."/>
            <person name="Tomsovsky M."/>
            <person name="Tulloss R.E."/>
            <person name="Uehling J."/>
            <person name="Grigoriev I.V."/>
            <person name="Vagvolgyi C."/>
            <person name="Papp T."/>
            <person name="Martin F.M."/>
            <person name="Miettinen O."/>
            <person name="Hibbett D.S."/>
            <person name="Nagy L.G."/>
        </authorList>
    </citation>
    <scope>NUCLEOTIDE SEQUENCE [LARGE SCALE GENOMIC DNA]</scope>
    <source>
        <strain evidence="1 2">HHB13444</strain>
    </source>
</reference>
<dbReference type="EMBL" id="ML211412">
    <property type="protein sequence ID" value="TFK83213.1"/>
    <property type="molecule type" value="Genomic_DNA"/>
</dbReference>
<evidence type="ECO:0000313" key="1">
    <source>
        <dbReference type="EMBL" id="TFK83213.1"/>
    </source>
</evidence>
<dbReference type="AlphaFoldDB" id="A0A5C3PBK3"/>
<accession>A0A5C3PBK3</accession>
<proteinExistence type="predicted"/>
<dbReference type="Proteomes" id="UP000308197">
    <property type="component" value="Unassembled WGS sequence"/>
</dbReference>
<gene>
    <name evidence="1" type="ORF">K466DRAFT_603048</name>
</gene>
<name>A0A5C3PBK3_9APHY</name>
<organism evidence="1 2">
    <name type="scientific">Polyporus arcularius HHB13444</name>
    <dbReference type="NCBI Taxonomy" id="1314778"/>
    <lineage>
        <taxon>Eukaryota</taxon>
        <taxon>Fungi</taxon>
        <taxon>Dikarya</taxon>
        <taxon>Basidiomycota</taxon>
        <taxon>Agaricomycotina</taxon>
        <taxon>Agaricomycetes</taxon>
        <taxon>Polyporales</taxon>
        <taxon>Polyporaceae</taxon>
        <taxon>Polyporus</taxon>
    </lineage>
</organism>